<dbReference type="Pfam" id="PF14111">
    <property type="entry name" value="DUF4283"/>
    <property type="match status" value="1"/>
</dbReference>
<dbReference type="Proteomes" id="UP000826656">
    <property type="component" value="Unassembled WGS sequence"/>
</dbReference>
<evidence type="ECO:0000259" key="1">
    <source>
        <dbReference type="Pfam" id="PF14111"/>
    </source>
</evidence>
<name>A0ABQ7VDC7_SOLTU</name>
<protein>
    <recommendedName>
        <fullName evidence="1">DUF4283 domain-containing protein</fullName>
    </recommendedName>
</protein>
<dbReference type="InterPro" id="IPR025558">
    <property type="entry name" value="DUF4283"/>
</dbReference>
<dbReference type="PANTHER" id="PTHR33233">
    <property type="entry name" value="ENDONUCLEASE/EXONUCLEASE/PHOSPHATASE"/>
    <property type="match status" value="1"/>
</dbReference>
<organism evidence="2 3">
    <name type="scientific">Solanum tuberosum</name>
    <name type="common">Potato</name>
    <dbReference type="NCBI Taxonomy" id="4113"/>
    <lineage>
        <taxon>Eukaryota</taxon>
        <taxon>Viridiplantae</taxon>
        <taxon>Streptophyta</taxon>
        <taxon>Embryophyta</taxon>
        <taxon>Tracheophyta</taxon>
        <taxon>Spermatophyta</taxon>
        <taxon>Magnoliopsida</taxon>
        <taxon>eudicotyledons</taxon>
        <taxon>Gunneridae</taxon>
        <taxon>Pentapetalae</taxon>
        <taxon>asterids</taxon>
        <taxon>lamiids</taxon>
        <taxon>Solanales</taxon>
        <taxon>Solanaceae</taxon>
        <taxon>Solanoideae</taxon>
        <taxon>Solaneae</taxon>
        <taxon>Solanum</taxon>
    </lineage>
</organism>
<evidence type="ECO:0000313" key="2">
    <source>
        <dbReference type="EMBL" id="KAH0761348.1"/>
    </source>
</evidence>
<sequence>MGKGLALAYKPPHQRDGKTVVKLTTEDIKATDSCWFTTLIGYVPGDAPYEKSMDKYVTAMWNFVKKPQNIYHTDGYYIFQFASIEEGTEVVQAGPYTYHNKPFILKPLVVDFVFDTESITTVPL</sequence>
<reference evidence="2 3" key="1">
    <citation type="journal article" date="2021" name="bioRxiv">
        <title>Chromosome-scale and haplotype-resolved genome assembly of a tetraploid potato cultivar.</title>
        <authorList>
            <person name="Sun H."/>
            <person name="Jiao W.-B."/>
            <person name="Krause K."/>
            <person name="Campoy J.A."/>
            <person name="Goel M."/>
            <person name="Folz-Donahue K."/>
            <person name="Kukat C."/>
            <person name="Huettel B."/>
            <person name="Schneeberger K."/>
        </authorList>
    </citation>
    <scope>NUCLEOTIDE SEQUENCE [LARGE SCALE GENOMIC DNA]</scope>
    <source>
        <strain evidence="2">SolTubOtavaFocal</strain>
        <tissue evidence="2">Leaves</tissue>
    </source>
</reference>
<feature type="domain" description="DUF4283" evidence="1">
    <location>
        <begin position="37"/>
        <end position="114"/>
    </location>
</feature>
<dbReference type="EMBL" id="JAIVGD010000013">
    <property type="protein sequence ID" value="KAH0761348.1"/>
    <property type="molecule type" value="Genomic_DNA"/>
</dbReference>
<dbReference type="PANTHER" id="PTHR33233:SF14">
    <property type="entry name" value="ENDONUCLEASE_EXONUCLEASE_PHOSPHATASE"/>
    <property type="match status" value="1"/>
</dbReference>
<evidence type="ECO:0000313" key="3">
    <source>
        <dbReference type="Proteomes" id="UP000826656"/>
    </source>
</evidence>
<comment type="caution">
    <text evidence="2">The sequence shown here is derived from an EMBL/GenBank/DDBJ whole genome shotgun (WGS) entry which is preliminary data.</text>
</comment>
<proteinExistence type="predicted"/>
<accession>A0ABQ7VDC7</accession>
<keyword evidence="3" id="KW-1185">Reference proteome</keyword>
<gene>
    <name evidence="2" type="ORF">KY290_017421</name>
</gene>